<proteinExistence type="predicted"/>
<reference evidence="1" key="2">
    <citation type="submission" date="2021-04" db="EMBL/GenBank/DDBJ databases">
        <authorList>
            <person name="Gilroy R."/>
        </authorList>
    </citation>
    <scope>NUCLEOTIDE SEQUENCE</scope>
    <source>
        <strain evidence="1">MalCec1-1739</strain>
    </source>
</reference>
<comment type="caution">
    <text evidence="1">The sequence shown here is derived from an EMBL/GenBank/DDBJ whole genome shotgun (WGS) entry which is preliminary data.</text>
</comment>
<sequence length="207" mass="23484">MDLTGETEVESHPLQPFLPPNARLLMLGSFPPQRKRWSMEFYYPNWQNDMWRIFGLVFFSDPGHFVVPGARAFDRGRIIDFLDDIGIALYDSATEVRRLQGNASDRFLDVVQPADLSSLLRHLPLCRAVAVTGQKSADVMCAITGAAMPKVGTSTGFEYMGRMMRLYRMPSSSRAYPMRLDDKAAVYAGMFDEIFGRRQWRTAPMNG</sequence>
<name>A0A9D2ZUN2_9BACT</name>
<evidence type="ECO:0000313" key="2">
    <source>
        <dbReference type="Proteomes" id="UP000787625"/>
    </source>
</evidence>
<evidence type="ECO:0000313" key="1">
    <source>
        <dbReference type="EMBL" id="HJD53333.1"/>
    </source>
</evidence>
<dbReference type="EMBL" id="DWUP01000148">
    <property type="protein sequence ID" value="HJD53333.1"/>
    <property type="molecule type" value="Genomic_DNA"/>
</dbReference>
<protein>
    <submittedName>
        <fullName evidence="1">Uracil-DNA glycosylase family protein</fullName>
    </submittedName>
</protein>
<dbReference type="AlphaFoldDB" id="A0A9D2ZUN2"/>
<dbReference type="Gene3D" id="3.40.470.10">
    <property type="entry name" value="Uracil-DNA glycosylase-like domain"/>
    <property type="match status" value="1"/>
</dbReference>
<accession>A0A9D2ZUN2</accession>
<reference evidence="1" key="1">
    <citation type="journal article" date="2021" name="PeerJ">
        <title>Extensive microbial diversity within the chicken gut microbiome revealed by metagenomics and culture.</title>
        <authorList>
            <person name="Gilroy R."/>
            <person name="Ravi A."/>
            <person name="Getino M."/>
            <person name="Pursley I."/>
            <person name="Horton D.L."/>
            <person name="Alikhan N.F."/>
            <person name="Baker D."/>
            <person name="Gharbi K."/>
            <person name="Hall N."/>
            <person name="Watson M."/>
            <person name="Adriaenssens E.M."/>
            <person name="Foster-Nyarko E."/>
            <person name="Jarju S."/>
            <person name="Secka A."/>
            <person name="Antonio M."/>
            <person name="Oren A."/>
            <person name="Chaudhuri R.R."/>
            <person name="La Ragione R."/>
            <person name="Hildebrand F."/>
            <person name="Pallen M.J."/>
        </authorList>
    </citation>
    <scope>NUCLEOTIDE SEQUENCE</scope>
    <source>
        <strain evidence="1">MalCec1-1739</strain>
    </source>
</reference>
<dbReference type="CDD" id="cd10032">
    <property type="entry name" value="UDG-F6_HDG"/>
    <property type="match status" value="1"/>
</dbReference>
<dbReference type="InterPro" id="IPR036895">
    <property type="entry name" value="Uracil-DNA_glycosylase-like_sf"/>
</dbReference>
<dbReference type="SUPFAM" id="SSF52141">
    <property type="entry name" value="Uracil-DNA glycosylase-like"/>
    <property type="match status" value="1"/>
</dbReference>
<gene>
    <name evidence="1" type="ORF">IAA93_06390</name>
</gene>
<dbReference type="Proteomes" id="UP000787625">
    <property type="component" value="Unassembled WGS sequence"/>
</dbReference>
<organism evidence="1 2">
    <name type="scientific">Candidatus Avibacteroides avistercoris</name>
    <dbReference type="NCBI Taxonomy" id="2840690"/>
    <lineage>
        <taxon>Bacteria</taxon>
        <taxon>Pseudomonadati</taxon>
        <taxon>Bacteroidota</taxon>
        <taxon>Bacteroidia</taxon>
        <taxon>Bacteroidales</taxon>
        <taxon>Bacteroidaceae</taxon>
        <taxon>Bacteroidaceae incertae sedis</taxon>
        <taxon>Candidatus Avibacteroides</taxon>
    </lineage>
</organism>